<dbReference type="SUPFAM" id="SSF53335">
    <property type="entry name" value="S-adenosyl-L-methionine-dependent methyltransferases"/>
    <property type="match status" value="1"/>
</dbReference>
<accession>A0ABW4ZX62</accession>
<dbReference type="EC" id="2.1.1.222" evidence="2"/>
<dbReference type="RefSeq" id="WP_386046622.1">
    <property type="nucleotide sequence ID" value="NZ_JBHUIO010000005.1"/>
</dbReference>
<protein>
    <submittedName>
        <fullName evidence="2">Class I SAM-dependent methyltransferase</fullName>
        <ecNumber evidence="2">2.1.1.222</ecNumber>
        <ecNumber evidence="2">2.1.1.64</ecNumber>
    </submittedName>
</protein>
<name>A0ABW4ZX62_9BACL</name>
<dbReference type="EC" id="2.1.1.64" evidence="2"/>
<comment type="caution">
    <text evidence="2">The sequence shown here is derived from an EMBL/GenBank/DDBJ whole genome shotgun (WGS) entry which is preliminary data.</text>
</comment>
<gene>
    <name evidence="2" type="ORF">ACFSOY_11250</name>
</gene>
<dbReference type="PANTHER" id="PTHR43861">
    <property type="entry name" value="TRANS-ACONITATE 2-METHYLTRANSFERASE-RELATED"/>
    <property type="match status" value="1"/>
</dbReference>
<dbReference type="Gene3D" id="3.40.50.150">
    <property type="entry name" value="Vaccinia Virus protein VP39"/>
    <property type="match status" value="1"/>
</dbReference>
<dbReference type="GO" id="GO:0102208">
    <property type="term" value="F:2-polyprenyl-6-hydroxyphenol methylase activity"/>
    <property type="evidence" value="ECO:0007669"/>
    <property type="project" value="UniProtKB-EC"/>
</dbReference>
<dbReference type="Proteomes" id="UP001597343">
    <property type="component" value="Unassembled WGS sequence"/>
</dbReference>
<organism evidence="2 3">
    <name type="scientific">Tumebacillus lipolyticus</name>
    <dbReference type="NCBI Taxonomy" id="1280370"/>
    <lineage>
        <taxon>Bacteria</taxon>
        <taxon>Bacillati</taxon>
        <taxon>Bacillota</taxon>
        <taxon>Bacilli</taxon>
        <taxon>Bacillales</taxon>
        <taxon>Alicyclobacillaceae</taxon>
        <taxon>Tumebacillus</taxon>
    </lineage>
</organism>
<dbReference type="CDD" id="cd02440">
    <property type="entry name" value="AdoMet_MTases"/>
    <property type="match status" value="1"/>
</dbReference>
<evidence type="ECO:0000259" key="1">
    <source>
        <dbReference type="Pfam" id="PF08242"/>
    </source>
</evidence>
<reference evidence="3" key="1">
    <citation type="journal article" date="2019" name="Int. J. Syst. Evol. Microbiol.">
        <title>The Global Catalogue of Microorganisms (GCM) 10K type strain sequencing project: providing services to taxonomists for standard genome sequencing and annotation.</title>
        <authorList>
            <consortium name="The Broad Institute Genomics Platform"/>
            <consortium name="The Broad Institute Genome Sequencing Center for Infectious Disease"/>
            <person name="Wu L."/>
            <person name="Ma J."/>
        </authorList>
    </citation>
    <scope>NUCLEOTIDE SEQUENCE [LARGE SCALE GENOMIC DNA]</scope>
    <source>
        <strain evidence="3">CGMCC 1.13574</strain>
    </source>
</reference>
<dbReference type="InterPro" id="IPR013217">
    <property type="entry name" value="Methyltransf_12"/>
</dbReference>
<sequence>MTSSERAGSFDHYVQQYAAQMDEPWADMLYQLLFAQLGQVLTPTMRSALTVGCGLGTTDRFLAEQGLAVTGTDIAPAMVEFSARQAAEAGLAITYRVQDAMTARFDQPFDLIVCHNVLEYVDLPEFVIANLATSLRSDGLLSLVLHNPTAKVLKAAVFNQDPERALALLDQREFHYELMNKSARAYTLKEAVNWLHLCGLEVVEHFGVRTLYDLIPNQPKYDPAWHQQALKMELELSKRSPFQEIAMFHHLIARKKG</sequence>
<keyword evidence="2" id="KW-0808">Transferase</keyword>
<dbReference type="InterPro" id="IPR029063">
    <property type="entry name" value="SAM-dependent_MTases_sf"/>
</dbReference>
<dbReference type="GO" id="GO:0061542">
    <property type="term" value="F:3-demethylubiquinol 3-O-methyltransferase activity"/>
    <property type="evidence" value="ECO:0007669"/>
    <property type="project" value="UniProtKB-EC"/>
</dbReference>
<dbReference type="GO" id="GO:0032259">
    <property type="term" value="P:methylation"/>
    <property type="evidence" value="ECO:0007669"/>
    <property type="project" value="UniProtKB-KW"/>
</dbReference>
<keyword evidence="3" id="KW-1185">Reference proteome</keyword>
<evidence type="ECO:0000313" key="2">
    <source>
        <dbReference type="EMBL" id="MFD2170577.1"/>
    </source>
</evidence>
<dbReference type="EMBL" id="JBHUIO010000005">
    <property type="protein sequence ID" value="MFD2170577.1"/>
    <property type="molecule type" value="Genomic_DNA"/>
</dbReference>
<proteinExistence type="predicted"/>
<evidence type="ECO:0000313" key="3">
    <source>
        <dbReference type="Proteomes" id="UP001597343"/>
    </source>
</evidence>
<feature type="domain" description="Methyltransferase type 12" evidence="1">
    <location>
        <begin position="49"/>
        <end position="141"/>
    </location>
</feature>
<dbReference type="Pfam" id="PF08242">
    <property type="entry name" value="Methyltransf_12"/>
    <property type="match status" value="1"/>
</dbReference>
<keyword evidence="2" id="KW-0489">Methyltransferase</keyword>